<dbReference type="PANTHER" id="PTHR12677:SF59">
    <property type="entry name" value="GOLGI APPARATUS MEMBRANE PROTEIN TVP38-RELATED"/>
    <property type="match status" value="1"/>
</dbReference>
<keyword evidence="9" id="KW-1185">Reference proteome</keyword>
<dbReference type="Proteomes" id="UP000503162">
    <property type="component" value="Chromosome"/>
</dbReference>
<keyword evidence="4 6" id="KW-1133">Transmembrane helix</keyword>
<feature type="domain" description="VTT" evidence="7">
    <location>
        <begin position="68"/>
        <end position="183"/>
    </location>
</feature>
<evidence type="ECO:0000256" key="3">
    <source>
        <dbReference type="ARBA" id="ARBA00022692"/>
    </source>
</evidence>
<dbReference type="GO" id="GO:0005886">
    <property type="term" value="C:plasma membrane"/>
    <property type="evidence" value="ECO:0007669"/>
    <property type="project" value="UniProtKB-SubCell"/>
</dbReference>
<dbReference type="InterPro" id="IPR015414">
    <property type="entry name" value="TMEM64"/>
</dbReference>
<name>A0A6G8IE46_9BURK</name>
<dbReference type="EMBL" id="CP049989">
    <property type="protein sequence ID" value="QIM51474.1"/>
    <property type="molecule type" value="Genomic_DNA"/>
</dbReference>
<gene>
    <name evidence="8" type="ORF">G9Q37_04640</name>
</gene>
<evidence type="ECO:0000259" key="7">
    <source>
        <dbReference type="Pfam" id="PF09335"/>
    </source>
</evidence>
<evidence type="ECO:0000313" key="8">
    <source>
        <dbReference type="EMBL" id="QIM51474.1"/>
    </source>
</evidence>
<feature type="transmembrane region" description="Helical" evidence="6">
    <location>
        <begin position="147"/>
        <end position="172"/>
    </location>
</feature>
<comment type="subcellular location">
    <subcellularLocation>
        <location evidence="1 6">Cell membrane</location>
        <topology evidence="1 6">Multi-pass membrane protein</topology>
    </subcellularLocation>
</comment>
<reference evidence="8 9" key="1">
    <citation type="submission" date="2020-03" db="EMBL/GenBank/DDBJ databases">
        <title>Hydrogenophaga sp. nov. isolated from cyanobacterial mat.</title>
        <authorList>
            <person name="Thorat V."/>
            <person name="Kirdat K."/>
            <person name="Tiwarekar B."/>
            <person name="Costa E.D."/>
            <person name="Yadav A."/>
        </authorList>
    </citation>
    <scope>NUCLEOTIDE SEQUENCE [LARGE SCALE GENOMIC DNA]</scope>
    <source>
        <strain evidence="8 9">BA0156</strain>
    </source>
</reference>
<evidence type="ECO:0000256" key="5">
    <source>
        <dbReference type="ARBA" id="ARBA00023136"/>
    </source>
</evidence>
<organism evidence="8 9">
    <name type="scientific">Hydrogenophaga crocea</name>
    <dbReference type="NCBI Taxonomy" id="2716225"/>
    <lineage>
        <taxon>Bacteria</taxon>
        <taxon>Pseudomonadati</taxon>
        <taxon>Pseudomonadota</taxon>
        <taxon>Betaproteobacteria</taxon>
        <taxon>Burkholderiales</taxon>
        <taxon>Comamonadaceae</taxon>
        <taxon>Hydrogenophaga</taxon>
    </lineage>
</organism>
<dbReference type="Pfam" id="PF09335">
    <property type="entry name" value="VTT_dom"/>
    <property type="match status" value="1"/>
</dbReference>
<dbReference type="KEGG" id="hcz:G9Q37_04640"/>
<feature type="transmembrane region" description="Helical" evidence="6">
    <location>
        <begin position="12"/>
        <end position="31"/>
    </location>
</feature>
<dbReference type="PANTHER" id="PTHR12677">
    <property type="entry name" value="GOLGI APPARATUS MEMBRANE PROTEIN TVP38-RELATED"/>
    <property type="match status" value="1"/>
</dbReference>
<comment type="similarity">
    <text evidence="6">Belongs to the TVP38/TMEM64 family.</text>
</comment>
<dbReference type="RefSeq" id="WP_166225241.1">
    <property type="nucleotide sequence ID" value="NZ_CP049989.1"/>
</dbReference>
<keyword evidence="3 6" id="KW-0812">Transmembrane</keyword>
<evidence type="ECO:0000256" key="1">
    <source>
        <dbReference type="ARBA" id="ARBA00004651"/>
    </source>
</evidence>
<evidence type="ECO:0000256" key="6">
    <source>
        <dbReference type="RuleBase" id="RU366058"/>
    </source>
</evidence>
<feature type="transmembrane region" description="Helical" evidence="6">
    <location>
        <begin position="192"/>
        <end position="211"/>
    </location>
</feature>
<feature type="transmembrane region" description="Helical" evidence="6">
    <location>
        <begin position="43"/>
        <end position="65"/>
    </location>
</feature>
<evidence type="ECO:0000256" key="2">
    <source>
        <dbReference type="ARBA" id="ARBA00022475"/>
    </source>
</evidence>
<protein>
    <recommendedName>
        <fullName evidence="6">TVP38/TMEM64 family membrane protein</fullName>
    </recommendedName>
</protein>
<keyword evidence="5 6" id="KW-0472">Membrane</keyword>
<sequence length="229" mass="24831">MTKTLMALVVKPLVFTGVITLAFLALHYGWWGPVTEEDLLHRLFLHHWSVAWPVFGVAAVVYTALGGPRQVLAFSCGYLMGGWQGAAVSTLLTVAGSLLTMAVVRHFTGNWIRQRHAARVQALQQLLAQDTWLWICLLRLLPVGSNLATNILAGLAGLGFSEVALGSAIGYLPQMVMFSYAGSGLALHSSTQLWASLATLLVCTGIGLYLYRSGLRERLDTLRRAAPPT</sequence>
<evidence type="ECO:0000313" key="9">
    <source>
        <dbReference type="Proteomes" id="UP000503162"/>
    </source>
</evidence>
<evidence type="ECO:0000256" key="4">
    <source>
        <dbReference type="ARBA" id="ARBA00022989"/>
    </source>
</evidence>
<keyword evidence="2 6" id="KW-1003">Cell membrane</keyword>
<comment type="caution">
    <text evidence="6">Lacks conserved residue(s) required for the propagation of feature annotation.</text>
</comment>
<dbReference type="AlphaFoldDB" id="A0A6G8IE46"/>
<dbReference type="InterPro" id="IPR032816">
    <property type="entry name" value="VTT_dom"/>
</dbReference>
<accession>A0A6G8IE46</accession>
<proteinExistence type="inferred from homology"/>